<evidence type="ECO:0000313" key="1">
    <source>
        <dbReference type="EMBL" id="KXZ59394.1"/>
    </source>
</evidence>
<comment type="caution">
    <text evidence="1">The sequence shown here is derived from an EMBL/GenBank/DDBJ whole genome shotgun (WGS) entry which is preliminary data.</text>
</comment>
<dbReference type="EMBL" id="LQQC01000004">
    <property type="protein sequence ID" value="KXZ59394.1"/>
    <property type="molecule type" value="Genomic_DNA"/>
</dbReference>
<dbReference type="RefSeq" id="WP_062019723.1">
    <property type="nucleotide sequence ID" value="NZ_LQQC01000004.1"/>
</dbReference>
<sequence>MFASFIAQLAARSEPAVRWSGPSGDLELTGAVFANWIYKSTALWEDYGASGLAVITDGHLHWRAAAGMVAAAGLGLPVSVLEADSPAPDGAHMALVPAGMEQASAAFDADEVFVYATEPLALTTDVPEDFLDFITEVRSLPDVLPLAYTQQLRLDVKGRTLSVPIPEEPGPDAVLPAFPTDEAELTNALRALLGGILTLG</sequence>
<dbReference type="Proteomes" id="UP000243589">
    <property type="component" value="Unassembled WGS sequence"/>
</dbReference>
<protein>
    <submittedName>
        <fullName evidence="1">Uncharacterized protein</fullName>
    </submittedName>
</protein>
<dbReference type="AlphaFoldDB" id="A0A150HBP3"/>
<dbReference type="PATRIC" id="fig|479117.4.peg.324"/>
<proteinExistence type="predicted"/>
<gene>
    <name evidence="1" type="ORF">Bravens_00328</name>
</gene>
<keyword evidence="2" id="KW-1185">Reference proteome</keyword>
<evidence type="ECO:0000313" key="2">
    <source>
        <dbReference type="Proteomes" id="UP000243589"/>
    </source>
</evidence>
<accession>A0A150HBP3</accession>
<organism evidence="1 2">
    <name type="scientific">Brevibacterium ravenspurgense</name>
    <dbReference type="NCBI Taxonomy" id="479117"/>
    <lineage>
        <taxon>Bacteria</taxon>
        <taxon>Bacillati</taxon>
        <taxon>Actinomycetota</taxon>
        <taxon>Actinomycetes</taxon>
        <taxon>Micrococcales</taxon>
        <taxon>Brevibacteriaceae</taxon>
        <taxon>Brevibacterium</taxon>
    </lineage>
</organism>
<name>A0A150HBP3_9MICO</name>
<reference evidence="1 2" key="1">
    <citation type="submission" date="2016-01" db="EMBL/GenBank/DDBJ databases">
        <title>Use of Whole Genome Sequencing to ascertain that Brevibacterium massiliense (Roux, Raoult 2009) is a later heterotypic synonym of Brevibacterium ravenspurgense (Mages 2008).</title>
        <authorList>
            <person name="Bernier A.-M."/>
            <person name="Burdz T."/>
            <person name="Huynh C."/>
            <person name="Pachecho A.L."/>
            <person name="Wiebe D."/>
            <person name="Bonner C."/>
            <person name="Bernard K."/>
        </authorList>
    </citation>
    <scope>NUCLEOTIDE SEQUENCE [LARGE SCALE GENOMIC DNA]</scope>
    <source>
        <strain evidence="1 2">CCUG56047</strain>
    </source>
</reference>